<dbReference type="OrthoDB" id="8420205at2"/>
<comment type="caution">
    <text evidence="2">The sequence shown here is derived from an EMBL/GenBank/DDBJ whole genome shotgun (WGS) entry which is preliminary data.</text>
</comment>
<dbReference type="InterPro" id="IPR009506">
    <property type="entry name" value="YjiS-like"/>
</dbReference>
<evidence type="ECO:0000313" key="3">
    <source>
        <dbReference type="Proteomes" id="UP000248925"/>
    </source>
</evidence>
<reference evidence="2 3" key="1">
    <citation type="journal article" date="2018" name="Sci. Rep.">
        <title>Rhizobium tumorigenes sp. nov., a novel plant tumorigenic bacterium isolated from cane gall tumors on thornless blackberry.</title>
        <authorList>
            <person name="Kuzmanovi N."/>
            <person name="Smalla K."/>
            <person name="Gronow S."/>
            <person name="PuBawska J."/>
        </authorList>
    </citation>
    <scope>NUCLEOTIDE SEQUENCE [LARGE SCALE GENOMIC DNA]</scope>
    <source>
        <strain evidence="2 3">CCBAU 85046</strain>
    </source>
</reference>
<gene>
    <name evidence="2" type="ORF">CPY51_05825</name>
</gene>
<dbReference type="Proteomes" id="UP000248925">
    <property type="component" value="Unassembled WGS sequence"/>
</dbReference>
<protein>
    <submittedName>
        <fullName evidence="2">DUF1127 domain-containing protein</fullName>
    </submittedName>
</protein>
<dbReference type="RefSeq" id="WP_111159302.1">
    <property type="nucleotide sequence ID" value="NZ_PCDP01000013.1"/>
</dbReference>
<accession>A0A2W4F122</accession>
<proteinExistence type="predicted"/>
<feature type="domain" description="YjiS-like" evidence="1">
    <location>
        <begin position="30"/>
        <end position="59"/>
    </location>
</feature>
<name>A0A2W4F122_9HYPH</name>
<dbReference type="AlphaFoldDB" id="A0A2W4F122"/>
<evidence type="ECO:0000259" key="1">
    <source>
        <dbReference type="Pfam" id="PF06568"/>
    </source>
</evidence>
<dbReference type="Pfam" id="PF06568">
    <property type="entry name" value="YjiS-like"/>
    <property type="match status" value="1"/>
</dbReference>
<keyword evidence="3" id="KW-1185">Reference proteome</keyword>
<organism evidence="2 3">
    <name type="scientific">Rhizobium tubonense</name>
    <dbReference type="NCBI Taxonomy" id="484088"/>
    <lineage>
        <taxon>Bacteria</taxon>
        <taxon>Pseudomonadati</taxon>
        <taxon>Pseudomonadota</taxon>
        <taxon>Alphaproteobacteria</taxon>
        <taxon>Hyphomicrobiales</taxon>
        <taxon>Rhizobiaceae</taxon>
        <taxon>Rhizobium/Agrobacterium group</taxon>
        <taxon>Rhizobium</taxon>
    </lineage>
</organism>
<evidence type="ECO:0000313" key="2">
    <source>
        <dbReference type="EMBL" id="PZM15690.1"/>
    </source>
</evidence>
<sequence>MRDIQSIAVDTPAATLDELCLKFGVWKTARALLRAAWRHRQTKNQITELSNRMRRDIGLPEREDVLLEVRFSLWDIRL</sequence>
<dbReference type="EMBL" id="PCDP01000013">
    <property type="protein sequence ID" value="PZM15690.1"/>
    <property type="molecule type" value="Genomic_DNA"/>
</dbReference>